<sequence>MTDLEYRLEQTISQKLMIAVDTKIEDEFSNVRQEIKSEIDTMKNRLNSAEKSYASVVKNPKQTNTEDYERGKNIIVKMFPVDKNETPTNNCLKNNVISMVKDGMKLKNIIVEKVERKQSNGPRPGVVIARLQSKQNKVEIMERKKNLEKYKSIETFILKVISHMKPEWQIPTCAPFLKEMGKLNEFKVSQGKLVRNFQRNQSQNDGR</sequence>
<organism evidence="2 3">
    <name type="scientific">Mytilus galloprovincialis</name>
    <name type="common">Mediterranean mussel</name>
    <dbReference type="NCBI Taxonomy" id="29158"/>
    <lineage>
        <taxon>Eukaryota</taxon>
        <taxon>Metazoa</taxon>
        <taxon>Spiralia</taxon>
        <taxon>Lophotrochozoa</taxon>
        <taxon>Mollusca</taxon>
        <taxon>Bivalvia</taxon>
        <taxon>Autobranchia</taxon>
        <taxon>Pteriomorphia</taxon>
        <taxon>Mytilida</taxon>
        <taxon>Mytiloidea</taxon>
        <taxon>Mytilidae</taxon>
        <taxon>Mytilinae</taxon>
        <taxon>Mytilus</taxon>
    </lineage>
</organism>
<gene>
    <name evidence="2" type="ORF">MGAL_10B090969</name>
</gene>
<dbReference type="Proteomes" id="UP000596742">
    <property type="component" value="Unassembled WGS sequence"/>
</dbReference>
<name>A0A8B6DBU6_MYTGA</name>
<evidence type="ECO:0000256" key="1">
    <source>
        <dbReference type="SAM" id="Coils"/>
    </source>
</evidence>
<evidence type="ECO:0000313" key="3">
    <source>
        <dbReference type="Proteomes" id="UP000596742"/>
    </source>
</evidence>
<dbReference type="EMBL" id="UYJE01003082">
    <property type="protein sequence ID" value="VDI16403.1"/>
    <property type="molecule type" value="Genomic_DNA"/>
</dbReference>
<accession>A0A8B6DBU6</accession>
<keyword evidence="3" id="KW-1185">Reference proteome</keyword>
<reference evidence="2" key="1">
    <citation type="submission" date="2018-11" db="EMBL/GenBank/DDBJ databases">
        <authorList>
            <person name="Alioto T."/>
            <person name="Alioto T."/>
        </authorList>
    </citation>
    <scope>NUCLEOTIDE SEQUENCE</scope>
</reference>
<protein>
    <submittedName>
        <fullName evidence="2">Uncharacterized protein</fullName>
    </submittedName>
</protein>
<comment type="caution">
    <text evidence="2">The sequence shown here is derived from an EMBL/GenBank/DDBJ whole genome shotgun (WGS) entry which is preliminary data.</text>
</comment>
<keyword evidence="1" id="KW-0175">Coiled coil</keyword>
<dbReference type="OrthoDB" id="10290370at2759"/>
<evidence type="ECO:0000313" key="2">
    <source>
        <dbReference type="EMBL" id="VDI16403.1"/>
    </source>
</evidence>
<feature type="coiled-coil region" evidence="1">
    <location>
        <begin position="32"/>
        <end position="59"/>
    </location>
</feature>
<proteinExistence type="predicted"/>
<dbReference type="AlphaFoldDB" id="A0A8B6DBU6"/>